<dbReference type="GeneID" id="8828291"/>
<dbReference type="InterPro" id="IPR029063">
    <property type="entry name" value="SAM-dependent_MTases_sf"/>
</dbReference>
<dbReference type="SUPFAM" id="SSF53335">
    <property type="entry name" value="S-adenosyl-L-methionine-dependent methyltransferases"/>
    <property type="match status" value="1"/>
</dbReference>
<comment type="function">
    <text evidence="5">Specifically methylates the uridine in position 2552 of 23S rRNA at the 2'-O position of the ribose in the fully assembled 50S ribosomal subunit.</text>
</comment>
<dbReference type="Pfam" id="PF01728">
    <property type="entry name" value="FtsJ"/>
    <property type="match status" value="1"/>
</dbReference>
<dbReference type="GO" id="GO:0005737">
    <property type="term" value="C:cytoplasm"/>
    <property type="evidence" value="ECO:0007669"/>
    <property type="project" value="UniProtKB-SubCell"/>
</dbReference>
<feature type="binding site" evidence="5">
    <location>
        <position position="48"/>
    </location>
    <ligand>
        <name>S-adenosyl-L-methionine</name>
        <dbReference type="ChEBI" id="CHEBI:59789"/>
    </ligand>
</feature>
<name>D3TAK8_ACIB4</name>
<dbReference type="PANTHER" id="PTHR10920">
    <property type="entry name" value="RIBOSOMAL RNA METHYLTRANSFERASE"/>
    <property type="match status" value="1"/>
</dbReference>
<sequence length="195" mass="22663">MKNRDYYYWEAKKRGYKSRASFKLLQINDRFYLIRKGYTVLDLGAAPGGWSQVALKIVGREGRVIAVDIKPVKLRDVEYIRGDVYSDETLKRIKERAEKVDVVLSDMSPKISGISSWDHARSIDLAERALFIAENVLRERGHFVVKIFQGDMLNAYLKKCRDRFDMVKVHKPKASNRESPEIYVVCKRFKLSNTP</sequence>
<dbReference type="OrthoDB" id="26307at2157"/>
<comment type="subcellular location">
    <subcellularLocation>
        <location evidence="5">Cytoplasm</location>
    </subcellularLocation>
</comment>
<keyword evidence="5" id="KW-0963">Cytoplasm</keyword>
<keyword evidence="9" id="KW-1185">Reference proteome</keyword>
<evidence type="ECO:0000256" key="4">
    <source>
        <dbReference type="ARBA" id="ARBA00022691"/>
    </source>
</evidence>
<dbReference type="InterPro" id="IPR015507">
    <property type="entry name" value="rRNA-MeTfrase_E"/>
</dbReference>
<dbReference type="InterPro" id="IPR050082">
    <property type="entry name" value="RNA_methyltr_RlmE"/>
</dbReference>
<evidence type="ECO:0000256" key="2">
    <source>
        <dbReference type="ARBA" id="ARBA00022603"/>
    </source>
</evidence>
<dbReference type="AlphaFoldDB" id="D3TAK8"/>
<evidence type="ECO:0000259" key="7">
    <source>
        <dbReference type="Pfam" id="PF01728"/>
    </source>
</evidence>
<dbReference type="GO" id="GO:0008650">
    <property type="term" value="F:rRNA (uridine-2'-O-)-methyltransferase activity"/>
    <property type="evidence" value="ECO:0007669"/>
    <property type="project" value="UniProtKB-UniRule"/>
</dbReference>
<comment type="similarity">
    <text evidence="5">Belongs to the class I-like SAM-binding methyltransferase superfamily. RNA methyltransferase RlmE family.</text>
</comment>
<keyword evidence="3 5" id="KW-0808">Transferase</keyword>
<dbReference type="RefSeq" id="WP_012997396.1">
    <property type="nucleotide sequence ID" value="NC_013926.1"/>
</dbReference>
<feature type="binding site" evidence="5">
    <location>
        <position position="68"/>
    </location>
    <ligand>
        <name>S-adenosyl-L-methionine</name>
        <dbReference type="ChEBI" id="CHEBI:59789"/>
    </ligand>
</feature>
<dbReference type="InterPro" id="IPR002877">
    <property type="entry name" value="RNA_MeTrfase_FtsJ_dom"/>
</dbReference>
<keyword evidence="1 5" id="KW-0698">rRNA processing</keyword>
<dbReference type="PIRSF" id="PIRSF005461">
    <property type="entry name" value="23S_rRNA_mtase"/>
    <property type="match status" value="1"/>
</dbReference>
<keyword evidence="4 5" id="KW-0949">S-adenosyl-L-methionine</keyword>
<dbReference type="HOGENOM" id="CLU_009422_4_4_2"/>
<feature type="domain" description="Ribosomal RNA methyltransferase FtsJ" evidence="7">
    <location>
        <begin position="16"/>
        <end position="189"/>
    </location>
</feature>
<organism evidence="8 9">
    <name type="scientific">Aciduliprofundum boonei (strain DSM 19572 / T469)</name>
    <dbReference type="NCBI Taxonomy" id="439481"/>
    <lineage>
        <taxon>Archaea</taxon>
        <taxon>Methanobacteriati</taxon>
        <taxon>Thermoplasmatota</taxon>
        <taxon>DHVE2 group</taxon>
        <taxon>Candidatus Aciduliprofundum</taxon>
    </lineage>
</organism>
<proteinExistence type="inferred from homology"/>
<keyword evidence="2 5" id="KW-0489">Methyltransferase</keyword>
<dbReference type="Proteomes" id="UP000001400">
    <property type="component" value="Chromosome"/>
</dbReference>
<dbReference type="EMBL" id="CP001941">
    <property type="protein sequence ID" value="ADD09137.1"/>
    <property type="molecule type" value="Genomic_DNA"/>
</dbReference>
<dbReference type="PANTHER" id="PTHR10920:SF13">
    <property type="entry name" value="PRE-RRNA 2'-O-RIBOSE RNA METHYLTRANSFERASE FTSJ3"/>
    <property type="match status" value="1"/>
</dbReference>
<evidence type="ECO:0000256" key="5">
    <source>
        <dbReference type="HAMAP-Rule" id="MF_01547"/>
    </source>
</evidence>
<dbReference type="Gene3D" id="3.40.50.150">
    <property type="entry name" value="Vaccinia Virus protein VP39"/>
    <property type="match status" value="1"/>
</dbReference>
<evidence type="ECO:0000313" key="8">
    <source>
        <dbReference type="EMBL" id="ADD09137.1"/>
    </source>
</evidence>
<evidence type="ECO:0000256" key="1">
    <source>
        <dbReference type="ARBA" id="ARBA00022552"/>
    </source>
</evidence>
<evidence type="ECO:0000256" key="6">
    <source>
        <dbReference type="PIRSR" id="PIRSR005461-1"/>
    </source>
</evidence>
<evidence type="ECO:0000256" key="3">
    <source>
        <dbReference type="ARBA" id="ARBA00022679"/>
    </source>
</evidence>
<feature type="binding site" evidence="5">
    <location>
        <position position="83"/>
    </location>
    <ligand>
        <name>S-adenosyl-L-methionine</name>
        <dbReference type="ChEBI" id="CHEBI:59789"/>
    </ligand>
</feature>
<dbReference type="KEGG" id="abi:Aboo_1329"/>
<dbReference type="HAMAP" id="MF_01547">
    <property type="entry name" value="RNA_methyltr_E"/>
    <property type="match status" value="1"/>
</dbReference>
<dbReference type="EC" id="2.1.1.166" evidence="5"/>
<feature type="active site" description="Proton acceptor" evidence="5 6">
    <location>
        <position position="146"/>
    </location>
</feature>
<gene>
    <name evidence="5" type="primary">rlmE</name>
    <name evidence="8" type="ordered locus">Aboo_1329</name>
</gene>
<feature type="binding site" evidence="5">
    <location>
        <position position="106"/>
    </location>
    <ligand>
        <name>S-adenosyl-L-methionine</name>
        <dbReference type="ChEBI" id="CHEBI:59789"/>
    </ligand>
</feature>
<reference evidence="8" key="1">
    <citation type="submission" date="2010-02" db="EMBL/GenBank/DDBJ databases">
        <title>Complete sequence of Aciduliprofundum boonei T469.</title>
        <authorList>
            <consortium name="US DOE Joint Genome Institute"/>
            <person name="Lucas S."/>
            <person name="Copeland A."/>
            <person name="Lapidus A."/>
            <person name="Cheng J.-F."/>
            <person name="Bruce D."/>
            <person name="Goodwin L."/>
            <person name="Pitluck S."/>
            <person name="Saunders E."/>
            <person name="Detter J.C."/>
            <person name="Han C."/>
            <person name="Tapia R."/>
            <person name="Land M."/>
            <person name="Hauser L."/>
            <person name="Kyrpides N."/>
            <person name="Mikhailova N."/>
            <person name="Flores G."/>
            <person name="Reysenbach A.-L."/>
            <person name="Woyke T."/>
        </authorList>
    </citation>
    <scope>NUCLEOTIDE SEQUENCE</scope>
    <source>
        <strain evidence="8">T469</strain>
    </source>
</reference>
<comment type="catalytic activity">
    <reaction evidence="5">
        <text>uridine(2552) in 23S rRNA + S-adenosyl-L-methionine = 2'-O-methyluridine(2552) in 23S rRNA + S-adenosyl-L-homocysteine + H(+)</text>
        <dbReference type="Rhea" id="RHEA:42720"/>
        <dbReference type="Rhea" id="RHEA-COMP:10202"/>
        <dbReference type="Rhea" id="RHEA-COMP:10203"/>
        <dbReference type="ChEBI" id="CHEBI:15378"/>
        <dbReference type="ChEBI" id="CHEBI:57856"/>
        <dbReference type="ChEBI" id="CHEBI:59789"/>
        <dbReference type="ChEBI" id="CHEBI:65315"/>
        <dbReference type="ChEBI" id="CHEBI:74478"/>
        <dbReference type="EC" id="2.1.1.166"/>
    </reaction>
</comment>
<accession>D3TAK8</accession>
<feature type="binding site" evidence="5">
    <location>
        <position position="50"/>
    </location>
    <ligand>
        <name>S-adenosyl-L-methionine</name>
        <dbReference type="ChEBI" id="CHEBI:59789"/>
    </ligand>
</feature>
<protein>
    <recommendedName>
        <fullName evidence="5">Ribosomal RNA large subunit methyltransferase E</fullName>
        <ecNumber evidence="5">2.1.1.166</ecNumber>
    </recommendedName>
    <alternativeName>
        <fullName evidence="5">23S rRNA Um2552 methyltransferase</fullName>
    </alternativeName>
    <alternativeName>
        <fullName evidence="5">rRNA (uridine-2'-O-)-methyltransferase</fullName>
    </alternativeName>
</protein>
<evidence type="ECO:0000313" key="9">
    <source>
        <dbReference type="Proteomes" id="UP000001400"/>
    </source>
</evidence>